<feature type="domain" description="Transcription factor IIIC putative zinc-finger" evidence="1">
    <location>
        <begin position="513"/>
        <end position="580"/>
    </location>
</feature>
<dbReference type="EMBL" id="LLZZ01000154">
    <property type="protein sequence ID" value="KTA98008.1"/>
    <property type="molecule type" value="Genomic_DNA"/>
</dbReference>
<dbReference type="AlphaFoldDB" id="A0A0W0CEL1"/>
<dbReference type="GO" id="GO:0008301">
    <property type="term" value="F:DNA binding, bending"/>
    <property type="evidence" value="ECO:0007669"/>
    <property type="project" value="EnsemblFungi"/>
</dbReference>
<dbReference type="VEuPathDB" id="FungiDB:GVI51_L08833"/>
<dbReference type="OMA" id="NEYGWFT"/>
<name>A0A0W0CEL1_CANGB</name>
<dbReference type="VEuPathDB" id="FungiDB:CAGL0L08866g"/>
<dbReference type="InterPro" id="IPR024764">
    <property type="entry name" value="TFIIIC_Znf"/>
</dbReference>
<dbReference type="EMBL" id="LLZZ01000015">
    <property type="protein sequence ID" value="KTB12775.1"/>
    <property type="molecule type" value="Genomic_DNA"/>
</dbReference>
<dbReference type="Proteomes" id="UP000054886">
    <property type="component" value="Unassembled WGS sequence"/>
</dbReference>
<evidence type="ECO:0000313" key="3">
    <source>
        <dbReference type="EMBL" id="KTB12775.1"/>
    </source>
</evidence>
<gene>
    <name evidence="2" type="ORF">AO440_005197</name>
    <name evidence="3" type="ORF">AO440_005808</name>
</gene>
<organism evidence="2 4">
    <name type="scientific">Candida glabrata</name>
    <name type="common">Yeast</name>
    <name type="synonym">Torulopsis glabrata</name>
    <dbReference type="NCBI Taxonomy" id="5478"/>
    <lineage>
        <taxon>Eukaryota</taxon>
        <taxon>Fungi</taxon>
        <taxon>Dikarya</taxon>
        <taxon>Ascomycota</taxon>
        <taxon>Saccharomycotina</taxon>
        <taxon>Saccharomycetes</taxon>
        <taxon>Saccharomycetales</taxon>
        <taxon>Saccharomycetaceae</taxon>
        <taxon>Nakaseomyces</taxon>
    </lineage>
</organism>
<comment type="caution">
    <text evidence="2">The sequence shown here is derived from an EMBL/GenBank/DDBJ whole genome shotgun (WGS) entry which is preliminary data.</text>
</comment>
<dbReference type="Pfam" id="PF12660">
    <property type="entry name" value="zf-TFIIIC"/>
    <property type="match status" value="1"/>
</dbReference>
<proteinExistence type="predicted"/>
<reference evidence="2 4" key="1">
    <citation type="submission" date="2015-10" db="EMBL/GenBank/DDBJ databases">
        <title>Draft genomes sequences of Candida glabrata isolates 1A, 1B, 2A, 2B, 3A and 3B.</title>
        <authorList>
            <person name="Haavelsrud O.E."/>
            <person name="Gaustad P."/>
        </authorList>
    </citation>
    <scope>NUCLEOTIDE SEQUENCE [LARGE SCALE GENOMIC DNA]</scope>
    <source>
        <strain evidence="2">910700640</strain>
    </source>
</reference>
<evidence type="ECO:0000259" key="1">
    <source>
        <dbReference type="Pfam" id="PF12660"/>
    </source>
</evidence>
<dbReference type="Gene3D" id="2.130.10.10">
    <property type="entry name" value="YVTN repeat-like/Quinoprotein amine dehydrogenase"/>
    <property type="match status" value="1"/>
</dbReference>
<dbReference type="GO" id="GO:0042791">
    <property type="term" value="P:5S class rRNA transcription by RNA polymerase III"/>
    <property type="evidence" value="ECO:0007669"/>
    <property type="project" value="EnsemblFungi"/>
</dbReference>
<dbReference type="GO" id="GO:0001002">
    <property type="term" value="F:RNA polymerase III type 1 promoter sequence-specific DNA binding"/>
    <property type="evidence" value="ECO:0007669"/>
    <property type="project" value="EnsemblFungi"/>
</dbReference>
<dbReference type="SUPFAM" id="SSF50993">
    <property type="entry name" value="Peptidase/esterase 'gauge' domain"/>
    <property type="match status" value="1"/>
</dbReference>
<evidence type="ECO:0000313" key="2">
    <source>
        <dbReference type="EMBL" id="KTA98008.1"/>
    </source>
</evidence>
<dbReference type="VEuPathDB" id="FungiDB:GWK60_L12881"/>
<sequence>MKILKDLAVTRRDISDWSHSLSWTRDGSLIIETSPELTLAQPIFRTDVDNTLKNMFQLKSIELPMGDNAFEFEQSGRNTLINSDPSSTIRICKTSNIMSWKACITSNANCLIYDNNNNLYNITPSEGSIESRSIHSICWHPEDKYICLGNEVGGLFFYEIAFNDGPQQNVIFNLKHTISLNSKSHDQWVTRIIWNDENHLVCSLSDNSLYIVRDYTSVTKIKEATRHQIFDMVLAKDSILITCPGEFCCYQIANQILLHHPLEDYEPYYIIPLLHTKEQNTQAILLSHNNGKRVMIGNRIQVETDSEISPIFAKKVKKWSTLYNELQKYDVNLNIFGVALSTDGYSVAILYNIERVSIKYTITSENKYNIILLPLYKTWNLSRAALGLSWYQTYQIYGKELPKNLCSSQNSRIDYHLSFSFKDFLFFIINHQLTMQMQFNNFINDSSDINFVSRGLYDFGVSKIEDFENELDIACLNGIAGSLGLELPHKPIKFTMKGEHISETFISNNRSSPECMTSEENHTWRVCALTFLPILTMHVKICPVTNKRIINISKDQYNEYGWFTRTILEVFSTESVYSGTPYLSP</sequence>
<protein>
    <submittedName>
        <fullName evidence="2">Transcription factor tau 60 kDa subunit</fullName>
    </submittedName>
</protein>
<dbReference type="InterPro" id="IPR015943">
    <property type="entry name" value="WD40/YVTN_repeat-like_dom_sf"/>
</dbReference>
<dbReference type="OrthoDB" id="6021743at2759"/>
<dbReference type="VEuPathDB" id="FungiDB:B1J91_L08866g"/>
<dbReference type="GO" id="GO:0000127">
    <property type="term" value="C:transcription factor TFIIIC complex"/>
    <property type="evidence" value="ECO:0007669"/>
    <property type="project" value="EnsemblFungi"/>
</dbReference>
<dbReference type="GO" id="GO:0001003">
    <property type="term" value="F:RNA polymerase III type 2 promoter sequence-specific DNA binding"/>
    <property type="evidence" value="ECO:0007669"/>
    <property type="project" value="EnsemblFungi"/>
</dbReference>
<accession>A0A0W0CEL1</accession>
<evidence type="ECO:0000313" key="4">
    <source>
        <dbReference type="Proteomes" id="UP000054886"/>
    </source>
</evidence>